<name>A0A1I7I2E3_9PROT</name>
<reference evidence="2" key="1">
    <citation type="submission" date="2016-10" db="EMBL/GenBank/DDBJ databases">
        <authorList>
            <person name="Varghese N."/>
            <person name="Submissions S."/>
        </authorList>
    </citation>
    <scope>NUCLEOTIDE SEQUENCE [LARGE SCALE GENOMIC DNA]</scope>
    <source>
        <strain evidence="2">Nl14</strain>
    </source>
</reference>
<protein>
    <submittedName>
        <fullName evidence="1">Uncharacterized protein</fullName>
    </submittedName>
</protein>
<proteinExistence type="predicted"/>
<organism evidence="1 2">
    <name type="scientific">Nitrosospira multiformis</name>
    <dbReference type="NCBI Taxonomy" id="1231"/>
    <lineage>
        <taxon>Bacteria</taxon>
        <taxon>Pseudomonadati</taxon>
        <taxon>Pseudomonadota</taxon>
        <taxon>Betaproteobacteria</taxon>
        <taxon>Nitrosomonadales</taxon>
        <taxon>Nitrosomonadaceae</taxon>
        <taxon>Nitrosospira</taxon>
    </lineage>
</organism>
<evidence type="ECO:0000313" key="2">
    <source>
        <dbReference type="Proteomes" id="UP000182649"/>
    </source>
</evidence>
<evidence type="ECO:0000313" key="1">
    <source>
        <dbReference type="EMBL" id="SFU66946.1"/>
    </source>
</evidence>
<sequence>MNTQPTSPLGKVLAGLESLLPDLEALYTEPLPLSYVQERGESVVVIAINKRDMKSRPIS</sequence>
<dbReference type="AlphaFoldDB" id="A0A1I7I2E3"/>
<dbReference type="EMBL" id="FPBZ01000013">
    <property type="protein sequence ID" value="SFU66946.1"/>
    <property type="molecule type" value="Genomic_DNA"/>
</dbReference>
<dbReference type="RefSeq" id="WP_177219753.1">
    <property type="nucleotide sequence ID" value="NZ_FPBZ01000013.1"/>
</dbReference>
<dbReference type="Proteomes" id="UP000182649">
    <property type="component" value="Unassembled WGS sequence"/>
</dbReference>
<accession>A0A1I7I2E3</accession>
<gene>
    <name evidence="1" type="ORF">SAMN05216417_113102</name>
</gene>